<dbReference type="PROSITE" id="PS50850">
    <property type="entry name" value="MFS"/>
    <property type="match status" value="1"/>
</dbReference>
<feature type="transmembrane region" description="Helical" evidence="5">
    <location>
        <begin position="169"/>
        <end position="191"/>
    </location>
</feature>
<dbReference type="Proteomes" id="UP000664203">
    <property type="component" value="Unassembled WGS sequence"/>
</dbReference>
<dbReference type="GO" id="GO:0022857">
    <property type="term" value="F:transmembrane transporter activity"/>
    <property type="evidence" value="ECO:0007669"/>
    <property type="project" value="InterPro"/>
</dbReference>
<feature type="transmembrane region" description="Helical" evidence="5">
    <location>
        <begin position="270"/>
        <end position="291"/>
    </location>
</feature>
<keyword evidence="8" id="KW-1185">Reference proteome</keyword>
<evidence type="ECO:0000256" key="4">
    <source>
        <dbReference type="ARBA" id="ARBA00023136"/>
    </source>
</evidence>
<proteinExistence type="predicted"/>
<dbReference type="Pfam" id="PF07690">
    <property type="entry name" value="MFS_1"/>
    <property type="match status" value="1"/>
</dbReference>
<feature type="transmembrane region" description="Helical" evidence="5">
    <location>
        <begin position="55"/>
        <end position="74"/>
    </location>
</feature>
<feature type="transmembrane region" description="Helical" evidence="5">
    <location>
        <begin position="303"/>
        <end position="322"/>
    </location>
</feature>
<dbReference type="GO" id="GO:0005886">
    <property type="term" value="C:plasma membrane"/>
    <property type="evidence" value="ECO:0007669"/>
    <property type="project" value="TreeGrafter"/>
</dbReference>
<feature type="transmembrane region" description="Helical" evidence="5">
    <location>
        <begin position="95"/>
        <end position="114"/>
    </location>
</feature>
<keyword evidence="3 5" id="KW-1133">Transmembrane helix</keyword>
<evidence type="ECO:0000256" key="1">
    <source>
        <dbReference type="ARBA" id="ARBA00004141"/>
    </source>
</evidence>
<keyword evidence="2 5" id="KW-0812">Transmembrane</keyword>
<dbReference type="OrthoDB" id="440553at2759"/>
<organism evidence="7 8">
    <name type="scientific">Alectoria fallacina</name>
    <dbReference type="NCBI Taxonomy" id="1903189"/>
    <lineage>
        <taxon>Eukaryota</taxon>
        <taxon>Fungi</taxon>
        <taxon>Dikarya</taxon>
        <taxon>Ascomycota</taxon>
        <taxon>Pezizomycotina</taxon>
        <taxon>Lecanoromycetes</taxon>
        <taxon>OSLEUM clade</taxon>
        <taxon>Lecanoromycetidae</taxon>
        <taxon>Lecanorales</taxon>
        <taxon>Lecanorineae</taxon>
        <taxon>Parmeliaceae</taxon>
        <taxon>Alectoria</taxon>
    </lineage>
</organism>
<feature type="transmembrane region" description="Helical" evidence="5">
    <location>
        <begin position="235"/>
        <end position="258"/>
    </location>
</feature>
<accession>A0A8H3J8S1</accession>
<feature type="transmembrane region" description="Helical" evidence="5">
    <location>
        <begin position="372"/>
        <end position="390"/>
    </location>
</feature>
<dbReference type="Gene3D" id="1.20.1250.20">
    <property type="entry name" value="MFS general substrate transporter like domains"/>
    <property type="match status" value="2"/>
</dbReference>
<dbReference type="PANTHER" id="PTHR23501">
    <property type="entry name" value="MAJOR FACILITATOR SUPERFAMILY"/>
    <property type="match status" value="1"/>
</dbReference>
<dbReference type="PANTHER" id="PTHR23501:SF43">
    <property type="entry name" value="MULTIDRUG TRANSPORTER, PUTATIVE (AFU_ORTHOLOGUE AFUA_6G03040)-RELATED"/>
    <property type="match status" value="1"/>
</dbReference>
<protein>
    <recommendedName>
        <fullName evidence="6">Major facilitator superfamily (MFS) profile domain-containing protein</fullName>
    </recommendedName>
</protein>
<keyword evidence="4 5" id="KW-0472">Membrane</keyword>
<evidence type="ECO:0000259" key="6">
    <source>
        <dbReference type="PROSITE" id="PS50850"/>
    </source>
</evidence>
<dbReference type="AlphaFoldDB" id="A0A8H3J8S1"/>
<comment type="caution">
    <text evidence="7">The sequence shown here is derived from an EMBL/GenBank/DDBJ whole genome shotgun (WGS) entry which is preliminary data.</text>
</comment>
<evidence type="ECO:0000256" key="5">
    <source>
        <dbReference type="SAM" id="Phobius"/>
    </source>
</evidence>
<evidence type="ECO:0000313" key="7">
    <source>
        <dbReference type="EMBL" id="CAF9942705.1"/>
    </source>
</evidence>
<dbReference type="EMBL" id="CAJPDR010000795">
    <property type="protein sequence ID" value="CAF9942705.1"/>
    <property type="molecule type" value="Genomic_DNA"/>
</dbReference>
<reference evidence="7" key="1">
    <citation type="submission" date="2021-03" db="EMBL/GenBank/DDBJ databases">
        <authorList>
            <person name="Tagirdzhanova G."/>
        </authorList>
    </citation>
    <scope>NUCLEOTIDE SEQUENCE</scope>
</reference>
<feature type="domain" description="Major facilitator superfamily (MFS) profile" evidence="6">
    <location>
        <begin position="1"/>
        <end position="394"/>
    </location>
</feature>
<gene>
    <name evidence="7" type="ORF">ALECFALPRED_009923</name>
</gene>
<evidence type="ECO:0000256" key="2">
    <source>
        <dbReference type="ARBA" id="ARBA00022692"/>
    </source>
</evidence>
<dbReference type="InterPro" id="IPR036259">
    <property type="entry name" value="MFS_trans_sf"/>
</dbReference>
<sequence length="398" mass="42476">MVLVIAPTLVPREKHGRYMAVISSVFAIASVLGPVLGGAITTHSTWRWVFLLKDISAPAGATAIVLVTVFLPSSGDLKFAACLSSKFSKASYHRIDILGVLLLLTASVLLVFALEEGGARYSWRSPAIVSTIVLAGASWIIFSCWEYHVDKLESAQEPIFPLRLLKNRVLVGMLSTGFFLGFPFVTIIVNIPQRAQAADGLSPVHAGLALLPLLLCSAFSSALPGTLTLNLKHMYILMAGAILQLIGVGLSSALPITTDKIAVRQYGYEALMGVGFGLQMSTLMIFAPLIVKEADLAVTMGAITQIRILGGTVGLAICSTILNDHVRSRLKSLISPSELVDISNSFSAIEALTPAQQAAVRTAFAEGYNKQMQVMIAFSGAGFLTCLLLWEKKARSVG</sequence>
<feature type="transmembrane region" description="Helical" evidence="5">
    <location>
        <begin position="203"/>
        <end position="223"/>
    </location>
</feature>
<dbReference type="InterPro" id="IPR020846">
    <property type="entry name" value="MFS_dom"/>
</dbReference>
<dbReference type="SUPFAM" id="SSF103473">
    <property type="entry name" value="MFS general substrate transporter"/>
    <property type="match status" value="2"/>
</dbReference>
<feature type="transmembrane region" description="Helical" evidence="5">
    <location>
        <begin position="126"/>
        <end position="148"/>
    </location>
</feature>
<evidence type="ECO:0000256" key="3">
    <source>
        <dbReference type="ARBA" id="ARBA00022989"/>
    </source>
</evidence>
<evidence type="ECO:0000313" key="8">
    <source>
        <dbReference type="Proteomes" id="UP000664203"/>
    </source>
</evidence>
<comment type="subcellular location">
    <subcellularLocation>
        <location evidence="1">Membrane</location>
        <topology evidence="1">Multi-pass membrane protein</topology>
    </subcellularLocation>
</comment>
<dbReference type="InterPro" id="IPR011701">
    <property type="entry name" value="MFS"/>
</dbReference>
<feature type="transmembrane region" description="Helical" evidence="5">
    <location>
        <begin position="18"/>
        <end position="40"/>
    </location>
</feature>
<name>A0A8H3J8S1_9LECA</name>